<protein>
    <submittedName>
        <fullName evidence="2">Uncharacterized protein</fullName>
    </submittedName>
</protein>
<comment type="caution">
    <text evidence="2">The sequence shown here is derived from an EMBL/GenBank/DDBJ whole genome shotgun (WGS) entry which is preliminary data.</text>
</comment>
<evidence type="ECO:0000256" key="1">
    <source>
        <dbReference type="SAM" id="MobiDB-lite"/>
    </source>
</evidence>
<feature type="region of interest" description="Disordered" evidence="1">
    <location>
        <begin position="76"/>
        <end position="109"/>
    </location>
</feature>
<evidence type="ECO:0000313" key="3">
    <source>
        <dbReference type="Proteomes" id="UP000797356"/>
    </source>
</evidence>
<reference evidence="2" key="1">
    <citation type="journal article" date="2017" name="Gigascience">
        <title>The genome draft of coconut (Cocos nucifera).</title>
        <authorList>
            <person name="Xiao Y."/>
            <person name="Xu P."/>
            <person name="Fan H."/>
            <person name="Baudouin L."/>
            <person name="Xia W."/>
            <person name="Bocs S."/>
            <person name="Xu J."/>
            <person name="Li Q."/>
            <person name="Guo A."/>
            <person name="Zhou L."/>
            <person name="Li J."/>
            <person name="Wu Y."/>
            <person name="Ma Z."/>
            <person name="Armero A."/>
            <person name="Issali A.E."/>
            <person name="Liu N."/>
            <person name="Peng M."/>
            <person name="Yang Y."/>
        </authorList>
    </citation>
    <scope>NUCLEOTIDE SEQUENCE</scope>
    <source>
        <tissue evidence="2">Spear leaf of Hainan Tall coconut</tissue>
    </source>
</reference>
<proteinExistence type="predicted"/>
<sequence>MNYWSEVSISSHAFDVVSQEQLEEASARPDQATAWVAYAEERTSHLKSILSIMLMRLSSYFEANFAGLEDMLADVPALAPTAPPPSTPAPRARAPSPDDDDDDIDLRNF</sequence>
<feature type="compositionally biased region" description="Acidic residues" evidence="1">
    <location>
        <begin position="97"/>
        <end position="109"/>
    </location>
</feature>
<reference evidence="2" key="2">
    <citation type="submission" date="2019-07" db="EMBL/GenBank/DDBJ databases">
        <authorList>
            <person name="Yang Y."/>
            <person name="Bocs S."/>
            <person name="Baudouin L."/>
        </authorList>
    </citation>
    <scope>NUCLEOTIDE SEQUENCE</scope>
    <source>
        <tissue evidence="2">Spear leaf of Hainan Tall coconut</tissue>
    </source>
</reference>
<dbReference type="AlphaFoldDB" id="A0A8K0I934"/>
<evidence type="ECO:0000313" key="2">
    <source>
        <dbReference type="EMBL" id="KAG1342376.1"/>
    </source>
</evidence>
<dbReference type="EMBL" id="CM017876">
    <property type="protein sequence ID" value="KAG1342376.1"/>
    <property type="molecule type" value="Genomic_DNA"/>
</dbReference>
<dbReference type="Proteomes" id="UP000797356">
    <property type="component" value="Chromosome 5"/>
</dbReference>
<organism evidence="2 3">
    <name type="scientific">Cocos nucifera</name>
    <name type="common">Coconut palm</name>
    <dbReference type="NCBI Taxonomy" id="13894"/>
    <lineage>
        <taxon>Eukaryota</taxon>
        <taxon>Viridiplantae</taxon>
        <taxon>Streptophyta</taxon>
        <taxon>Embryophyta</taxon>
        <taxon>Tracheophyta</taxon>
        <taxon>Spermatophyta</taxon>
        <taxon>Magnoliopsida</taxon>
        <taxon>Liliopsida</taxon>
        <taxon>Arecaceae</taxon>
        <taxon>Arecoideae</taxon>
        <taxon>Cocoseae</taxon>
        <taxon>Attaleinae</taxon>
        <taxon>Cocos</taxon>
    </lineage>
</organism>
<gene>
    <name evidence="2" type="ORF">COCNU_05G006050</name>
</gene>
<keyword evidence="3" id="KW-1185">Reference proteome</keyword>
<accession>A0A8K0I934</accession>
<name>A0A8K0I934_COCNU</name>